<accession>A0A8S0VLG5</accession>
<evidence type="ECO:0000313" key="1">
    <source>
        <dbReference type="EMBL" id="CAA3030790.1"/>
    </source>
</evidence>
<evidence type="ECO:0000313" key="2">
    <source>
        <dbReference type="Proteomes" id="UP000594638"/>
    </source>
</evidence>
<proteinExistence type="predicted"/>
<dbReference type="GO" id="GO:0016874">
    <property type="term" value="F:ligase activity"/>
    <property type="evidence" value="ECO:0007669"/>
    <property type="project" value="UniProtKB-KW"/>
</dbReference>
<dbReference type="Proteomes" id="UP000594638">
    <property type="component" value="Unassembled WGS sequence"/>
</dbReference>
<sequence>MPSFYLGVLTQLNLPLDLQVSLSDEKGDVERAKRPWEILPAGHKIGTTAPLLKEMKREEVGLFREKFSGSKADRIAKAEAEANKTADKLEETKISGAS</sequence>
<gene>
    <name evidence="1" type="ORF">OLEA9_A013301</name>
</gene>
<protein>
    <submittedName>
        <fullName evidence="1">Probable methionine--tRNA ligase</fullName>
    </submittedName>
</protein>
<dbReference type="OrthoDB" id="5844513at2759"/>
<dbReference type="Gramene" id="OE9A013301T1">
    <property type="protein sequence ID" value="OE9A013301C1"/>
    <property type="gene ID" value="OE9A013301"/>
</dbReference>
<dbReference type="AlphaFoldDB" id="A0A8S0VLG5"/>
<reference evidence="1 2" key="1">
    <citation type="submission" date="2019-12" db="EMBL/GenBank/DDBJ databases">
        <authorList>
            <person name="Alioto T."/>
            <person name="Alioto T."/>
            <person name="Gomez Garrido J."/>
        </authorList>
    </citation>
    <scope>NUCLEOTIDE SEQUENCE [LARGE SCALE GENOMIC DNA]</scope>
</reference>
<comment type="caution">
    <text evidence="1">The sequence shown here is derived from an EMBL/GenBank/DDBJ whole genome shotgun (WGS) entry which is preliminary data.</text>
</comment>
<keyword evidence="1" id="KW-0436">Ligase</keyword>
<dbReference type="EMBL" id="CACTIH010009393">
    <property type="protein sequence ID" value="CAA3030790.1"/>
    <property type="molecule type" value="Genomic_DNA"/>
</dbReference>
<keyword evidence="2" id="KW-1185">Reference proteome</keyword>
<organism evidence="1 2">
    <name type="scientific">Olea europaea subsp. europaea</name>
    <dbReference type="NCBI Taxonomy" id="158383"/>
    <lineage>
        <taxon>Eukaryota</taxon>
        <taxon>Viridiplantae</taxon>
        <taxon>Streptophyta</taxon>
        <taxon>Embryophyta</taxon>
        <taxon>Tracheophyta</taxon>
        <taxon>Spermatophyta</taxon>
        <taxon>Magnoliopsida</taxon>
        <taxon>eudicotyledons</taxon>
        <taxon>Gunneridae</taxon>
        <taxon>Pentapetalae</taxon>
        <taxon>asterids</taxon>
        <taxon>lamiids</taxon>
        <taxon>Lamiales</taxon>
        <taxon>Oleaceae</taxon>
        <taxon>Oleeae</taxon>
        <taxon>Olea</taxon>
    </lineage>
</organism>
<name>A0A8S0VLG5_OLEEU</name>